<evidence type="ECO:0000313" key="4">
    <source>
        <dbReference type="WBParaSite" id="TTAC_0000533101-mRNA-1"/>
    </source>
</evidence>
<dbReference type="STRING" id="6205.A0A0R3WX41"/>
<gene>
    <name evidence="2" type="ORF">TTAC_LOCUS5316</name>
</gene>
<proteinExistence type="predicted"/>
<dbReference type="Proteomes" id="UP000274429">
    <property type="component" value="Unassembled WGS sequence"/>
</dbReference>
<reference evidence="2 3" key="2">
    <citation type="submission" date="2018-11" db="EMBL/GenBank/DDBJ databases">
        <authorList>
            <consortium name="Pathogen Informatics"/>
        </authorList>
    </citation>
    <scope>NUCLEOTIDE SEQUENCE [LARGE SCALE GENOMIC DNA]</scope>
</reference>
<sequence length="140" mass="15104">MEGEDGQAPPLQNMATSAQVSQQFVLPASAYPLVSRRALMDSSLTVLTVAAAAVADQDGAVDAVQESEAFSTYSCLKHNLDTARATTLWSRESTRVKSGRCKYQATWAVCSSNSSNRSVSDDEEGKDDYAQSRGSKPREF</sequence>
<protein>
    <submittedName>
        <fullName evidence="2 4">Uncharacterized protein</fullName>
    </submittedName>
</protein>
<feature type="region of interest" description="Disordered" evidence="1">
    <location>
        <begin position="111"/>
        <end position="140"/>
    </location>
</feature>
<organism evidence="4">
    <name type="scientific">Hydatigena taeniaeformis</name>
    <name type="common">Feline tapeworm</name>
    <name type="synonym">Taenia taeniaeformis</name>
    <dbReference type="NCBI Taxonomy" id="6205"/>
    <lineage>
        <taxon>Eukaryota</taxon>
        <taxon>Metazoa</taxon>
        <taxon>Spiralia</taxon>
        <taxon>Lophotrochozoa</taxon>
        <taxon>Platyhelminthes</taxon>
        <taxon>Cestoda</taxon>
        <taxon>Eucestoda</taxon>
        <taxon>Cyclophyllidea</taxon>
        <taxon>Taeniidae</taxon>
        <taxon>Hydatigera</taxon>
    </lineage>
</organism>
<reference evidence="4" key="1">
    <citation type="submission" date="2017-02" db="UniProtKB">
        <authorList>
            <consortium name="WormBaseParasite"/>
        </authorList>
    </citation>
    <scope>IDENTIFICATION</scope>
</reference>
<dbReference type="AlphaFoldDB" id="A0A0R3WX41"/>
<accession>A0A0R3WX41</accession>
<keyword evidence="3" id="KW-1185">Reference proteome</keyword>
<evidence type="ECO:0000313" key="2">
    <source>
        <dbReference type="EMBL" id="VDM26674.1"/>
    </source>
</evidence>
<evidence type="ECO:0000256" key="1">
    <source>
        <dbReference type="SAM" id="MobiDB-lite"/>
    </source>
</evidence>
<evidence type="ECO:0000313" key="3">
    <source>
        <dbReference type="Proteomes" id="UP000274429"/>
    </source>
</evidence>
<name>A0A0R3WX41_HYDTA</name>
<dbReference type="WBParaSite" id="TTAC_0000533101-mRNA-1">
    <property type="protein sequence ID" value="TTAC_0000533101-mRNA-1"/>
    <property type="gene ID" value="TTAC_0000533101"/>
</dbReference>
<dbReference type="EMBL" id="UYWX01007007">
    <property type="protein sequence ID" value="VDM26674.1"/>
    <property type="molecule type" value="Genomic_DNA"/>
</dbReference>